<name>A0ABN9V3Y3_9DINO</name>
<evidence type="ECO:0000256" key="2">
    <source>
        <dbReference type="SAM" id="Phobius"/>
    </source>
</evidence>
<organism evidence="3 4">
    <name type="scientific">Prorocentrum cordatum</name>
    <dbReference type="NCBI Taxonomy" id="2364126"/>
    <lineage>
        <taxon>Eukaryota</taxon>
        <taxon>Sar</taxon>
        <taxon>Alveolata</taxon>
        <taxon>Dinophyceae</taxon>
        <taxon>Prorocentrales</taxon>
        <taxon>Prorocentraceae</taxon>
        <taxon>Prorocentrum</taxon>
    </lineage>
</organism>
<proteinExistence type="predicted"/>
<feature type="compositionally biased region" description="Basic residues" evidence="1">
    <location>
        <begin position="247"/>
        <end position="261"/>
    </location>
</feature>
<feature type="non-terminal residue" evidence="3">
    <location>
        <position position="1"/>
    </location>
</feature>
<dbReference type="Proteomes" id="UP001189429">
    <property type="component" value="Unassembled WGS sequence"/>
</dbReference>
<comment type="caution">
    <text evidence="3">The sequence shown here is derived from an EMBL/GenBank/DDBJ whole genome shotgun (WGS) entry which is preliminary data.</text>
</comment>
<accession>A0ABN9V3Y3</accession>
<feature type="region of interest" description="Disordered" evidence="1">
    <location>
        <begin position="98"/>
        <end position="137"/>
    </location>
</feature>
<sequence>FFLRASLVFPAAPRGPPRAWRGGGGKQQMCPGVPAAADALGPTAAPRPDARLEGMAAATAGAGGALPCAVPAPLDEDYFALGAGGAAPAAASGASPRVAALPRADAHEPESAAEGAAGCASEAPAPQPPGAAAQEAVPAGEAARTYGGRFTWVGAEYRLRVAAGLSPLQCLQNIATNSILSLDSLCFSEDGGFHRPGAEEPAFPVGGVDLRWRYDPASARIVIDFFKPRGAAALALGRAAAVPRPALPKHRAGPLRHRPRGQAHLPLRHAERGGRGAPERRRGEGLRAGRRAPPLCASRPKVWASRLSGSEPCREGRARARRLPSATLLSAAAVGVGQHLLLGTVPLLSVPISGVQIFPFFFLRGVRRARARGGRSRRAAQARRQGHSAATRRPYIFLRRTLRPRSIFLPL</sequence>
<keyword evidence="2" id="KW-0812">Transmembrane</keyword>
<evidence type="ECO:0000256" key="1">
    <source>
        <dbReference type="SAM" id="MobiDB-lite"/>
    </source>
</evidence>
<feature type="transmembrane region" description="Helical" evidence="2">
    <location>
        <begin position="347"/>
        <end position="366"/>
    </location>
</feature>
<keyword evidence="2" id="KW-0472">Membrane</keyword>
<evidence type="ECO:0000313" key="4">
    <source>
        <dbReference type="Proteomes" id="UP001189429"/>
    </source>
</evidence>
<keyword evidence="4" id="KW-1185">Reference proteome</keyword>
<keyword evidence="2" id="KW-1133">Transmembrane helix</keyword>
<feature type="region of interest" description="Disordered" evidence="1">
    <location>
        <begin position="247"/>
        <end position="291"/>
    </location>
</feature>
<gene>
    <name evidence="3" type="ORF">PCOR1329_LOCUS54454</name>
</gene>
<feature type="compositionally biased region" description="Basic and acidic residues" evidence="1">
    <location>
        <begin position="268"/>
        <end position="287"/>
    </location>
</feature>
<reference evidence="3" key="1">
    <citation type="submission" date="2023-10" db="EMBL/GenBank/DDBJ databases">
        <authorList>
            <person name="Chen Y."/>
            <person name="Shah S."/>
            <person name="Dougan E. K."/>
            <person name="Thang M."/>
            <person name="Chan C."/>
        </authorList>
    </citation>
    <scope>NUCLEOTIDE SEQUENCE [LARGE SCALE GENOMIC DNA]</scope>
</reference>
<feature type="compositionally biased region" description="Low complexity" evidence="1">
    <location>
        <begin position="112"/>
        <end position="137"/>
    </location>
</feature>
<protein>
    <submittedName>
        <fullName evidence="3">Uncharacterized protein</fullName>
    </submittedName>
</protein>
<dbReference type="EMBL" id="CAUYUJ010016654">
    <property type="protein sequence ID" value="CAK0867532.1"/>
    <property type="molecule type" value="Genomic_DNA"/>
</dbReference>
<evidence type="ECO:0000313" key="3">
    <source>
        <dbReference type="EMBL" id="CAK0867532.1"/>
    </source>
</evidence>